<keyword evidence="3 11" id="KW-0633">Potassium transport</keyword>
<comment type="subunit">
    <text evidence="11">The system is composed of three essential subunits: KdpA, KdpB and KdpC.</text>
</comment>
<sequence>MKTHVLPAIKMTILTFVLFAILYPLVVWGFEQLSPNHGNGFLIENNGKSYYENIGQQFTENQYFWSRPSAVDYNAAGSGASNKSGSNPEYIKEVEDRITHFMSQNPTVKREQIPTEIVTASGSGLDPHLSVKALEIQVPRIAKLRNIEETELLRLIENHIESPLLGFLGPEKVHVLGFNIALDKMAGKKGVEDVK</sequence>
<evidence type="ECO:0000313" key="12">
    <source>
        <dbReference type="EMBL" id="MFD1165148.1"/>
    </source>
</evidence>
<comment type="caution">
    <text evidence="12">The sequence shown here is derived from an EMBL/GenBank/DDBJ whole genome shotgun (WGS) entry which is preliminary data.</text>
</comment>
<comment type="similarity">
    <text evidence="11">Belongs to the KdpC family.</text>
</comment>
<evidence type="ECO:0000256" key="1">
    <source>
        <dbReference type="ARBA" id="ARBA00022448"/>
    </source>
</evidence>
<dbReference type="Pfam" id="PF02669">
    <property type="entry name" value="KdpC"/>
    <property type="match status" value="1"/>
</dbReference>
<keyword evidence="9 11" id="KW-0406">Ion transport</keyword>
<accession>A0ABW3RK71</accession>
<keyword evidence="5 11" id="KW-0547">Nucleotide-binding</keyword>
<dbReference type="InterPro" id="IPR003820">
    <property type="entry name" value="KdpC"/>
</dbReference>
<dbReference type="PIRSF" id="PIRSF001296">
    <property type="entry name" value="K_ATPase_KdpC"/>
    <property type="match status" value="1"/>
</dbReference>
<evidence type="ECO:0000256" key="10">
    <source>
        <dbReference type="ARBA" id="ARBA00023136"/>
    </source>
</evidence>
<evidence type="ECO:0000256" key="11">
    <source>
        <dbReference type="HAMAP-Rule" id="MF_00276"/>
    </source>
</evidence>
<evidence type="ECO:0000256" key="6">
    <source>
        <dbReference type="ARBA" id="ARBA00022840"/>
    </source>
</evidence>
<dbReference type="Proteomes" id="UP001597205">
    <property type="component" value="Unassembled WGS sequence"/>
</dbReference>
<evidence type="ECO:0000256" key="4">
    <source>
        <dbReference type="ARBA" id="ARBA00022692"/>
    </source>
</evidence>
<keyword evidence="6 11" id="KW-0067">ATP-binding</keyword>
<evidence type="ECO:0000256" key="3">
    <source>
        <dbReference type="ARBA" id="ARBA00022538"/>
    </source>
</evidence>
<keyword evidence="13" id="KW-1185">Reference proteome</keyword>
<keyword evidence="2 11" id="KW-1003">Cell membrane</keyword>
<evidence type="ECO:0000256" key="8">
    <source>
        <dbReference type="ARBA" id="ARBA00022989"/>
    </source>
</evidence>
<keyword evidence="4 11" id="KW-0812">Transmembrane</keyword>
<dbReference type="PANTHER" id="PTHR30042:SF2">
    <property type="entry name" value="POTASSIUM-TRANSPORTING ATPASE KDPC SUBUNIT"/>
    <property type="match status" value="1"/>
</dbReference>
<protein>
    <recommendedName>
        <fullName evidence="11">Potassium-transporting ATPase KdpC subunit</fullName>
    </recommendedName>
    <alternativeName>
        <fullName evidence="11">ATP phosphohydrolase [potassium-transporting] C chain</fullName>
    </alternativeName>
    <alternativeName>
        <fullName evidence="11">Potassium-binding and translocating subunit C</fullName>
    </alternativeName>
    <alternativeName>
        <fullName evidence="11">Potassium-translocating ATPase C chain</fullName>
    </alternativeName>
</protein>
<dbReference type="HAMAP" id="MF_00276">
    <property type="entry name" value="KdpC"/>
    <property type="match status" value="1"/>
</dbReference>
<gene>
    <name evidence="11 12" type="primary">kdpC</name>
    <name evidence="12" type="ORF">ACFQ2C_05950</name>
</gene>
<comment type="function">
    <text evidence="11">Part of the high-affinity ATP-driven potassium transport (or Kdp) system, which catalyzes the hydrolysis of ATP coupled with the electrogenic transport of potassium into the cytoplasm. This subunit acts as a catalytic chaperone that increases the ATP-binding affinity of the ATP-hydrolyzing subunit KdpB by the formation of a transient KdpB/KdpC/ATP ternary complex.</text>
</comment>
<dbReference type="NCBIfam" id="TIGR00681">
    <property type="entry name" value="kdpC"/>
    <property type="match status" value="1"/>
</dbReference>
<organism evidence="12 13">
    <name type="scientific">Sphingobacterium daejeonense</name>
    <dbReference type="NCBI Taxonomy" id="371142"/>
    <lineage>
        <taxon>Bacteria</taxon>
        <taxon>Pseudomonadati</taxon>
        <taxon>Bacteroidota</taxon>
        <taxon>Sphingobacteriia</taxon>
        <taxon>Sphingobacteriales</taxon>
        <taxon>Sphingobacteriaceae</taxon>
        <taxon>Sphingobacterium</taxon>
    </lineage>
</organism>
<keyword evidence="8 11" id="KW-1133">Transmembrane helix</keyword>
<evidence type="ECO:0000313" key="13">
    <source>
        <dbReference type="Proteomes" id="UP001597205"/>
    </source>
</evidence>
<reference evidence="13" key="1">
    <citation type="journal article" date="2019" name="Int. J. Syst. Evol. Microbiol.">
        <title>The Global Catalogue of Microorganisms (GCM) 10K type strain sequencing project: providing services to taxonomists for standard genome sequencing and annotation.</title>
        <authorList>
            <consortium name="The Broad Institute Genomics Platform"/>
            <consortium name="The Broad Institute Genome Sequencing Center for Infectious Disease"/>
            <person name="Wu L."/>
            <person name="Ma J."/>
        </authorList>
    </citation>
    <scope>NUCLEOTIDE SEQUENCE [LARGE SCALE GENOMIC DNA]</scope>
    <source>
        <strain evidence="13">CCUG 52468</strain>
    </source>
</reference>
<evidence type="ECO:0000256" key="9">
    <source>
        <dbReference type="ARBA" id="ARBA00023065"/>
    </source>
</evidence>
<keyword evidence="10 11" id="KW-0472">Membrane</keyword>
<evidence type="ECO:0000256" key="7">
    <source>
        <dbReference type="ARBA" id="ARBA00022958"/>
    </source>
</evidence>
<keyword evidence="1 11" id="KW-0813">Transport</keyword>
<name>A0ABW3RK71_9SPHI</name>
<keyword evidence="7 11" id="KW-0630">Potassium</keyword>
<dbReference type="PANTHER" id="PTHR30042">
    <property type="entry name" value="POTASSIUM-TRANSPORTING ATPASE C CHAIN"/>
    <property type="match status" value="1"/>
</dbReference>
<proteinExistence type="inferred from homology"/>
<comment type="subcellular location">
    <subcellularLocation>
        <location evidence="11">Cell membrane</location>
        <topology evidence="11">Single-pass membrane protein</topology>
    </subcellularLocation>
</comment>
<evidence type="ECO:0000256" key="5">
    <source>
        <dbReference type="ARBA" id="ARBA00022741"/>
    </source>
</evidence>
<dbReference type="EMBL" id="JBHTKY010000006">
    <property type="protein sequence ID" value="MFD1165148.1"/>
    <property type="molecule type" value="Genomic_DNA"/>
</dbReference>
<dbReference type="RefSeq" id="WP_380895093.1">
    <property type="nucleotide sequence ID" value="NZ_JBHTKY010000006.1"/>
</dbReference>
<evidence type="ECO:0000256" key="2">
    <source>
        <dbReference type="ARBA" id="ARBA00022475"/>
    </source>
</evidence>